<proteinExistence type="predicted"/>
<gene>
    <name evidence="1" type="primary">RvY_18478-1</name>
    <name evidence="1" type="synonym">RvY_18478.1</name>
    <name evidence="1" type="ORF">RvY_18478</name>
</gene>
<dbReference type="Pfam" id="PF14945">
    <property type="entry name" value="LLC1"/>
    <property type="match status" value="1"/>
</dbReference>
<dbReference type="EMBL" id="BDGG01000019">
    <property type="protein sequence ID" value="GAV08845.1"/>
    <property type="molecule type" value="Genomic_DNA"/>
</dbReference>
<evidence type="ECO:0000313" key="1">
    <source>
        <dbReference type="EMBL" id="GAV08845.1"/>
    </source>
</evidence>
<evidence type="ECO:0000313" key="2">
    <source>
        <dbReference type="Proteomes" id="UP000186922"/>
    </source>
</evidence>
<comment type="caution">
    <text evidence="1">The sequence shown here is derived from an EMBL/GenBank/DDBJ whole genome shotgun (WGS) entry which is preliminary data.</text>
</comment>
<dbReference type="InterPro" id="IPR020339">
    <property type="entry name" value="C20orf85-like"/>
</dbReference>
<dbReference type="OrthoDB" id="10040947at2759"/>
<accession>A0A1D1W5X5</accession>
<name>A0A1D1W5X5_RAMVA</name>
<keyword evidence="2" id="KW-1185">Reference proteome</keyword>
<protein>
    <submittedName>
        <fullName evidence="1">Uncharacterized protein</fullName>
    </submittedName>
</protein>
<dbReference type="Proteomes" id="UP000186922">
    <property type="component" value="Unassembled WGS sequence"/>
</dbReference>
<organism evidence="1 2">
    <name type="scientific">Ramazzottius varieornatus</name>
    <name type="common">Water bear</name>
    <name type="synonym">Tardigrade</name>
    <dbReference type="NCBI Taxonomy" id="947166"/>
    <lineage>
        <taxon>Eukaryota</taxon>
        <taxon>Metazoa</taxon>
        <taxon>Ecdysozoa</taxon>
        <taxon>Tardigrada</taxon>
        <taxon>Eutardigrada</taxon>
        <taxon>Parachela</taxon>
        <taxon>Hypsibioidea</taxon>
        <taxon>Ramazzottiidae</taxon>
        <taxon>Ramazzottius</taxon>
    </lineage>
</organism>
<sequence>MPSKEDAERKKNPVHIANSWRDHCRNEVATEAQWKAGYGKFLVGEKPRRRETKEEPLRLPARGRLSLTYDQDIQIDLANRHIQRTFRVPQLFSHHNYPKQPSYKVELPDRPLTHIVHDTHTTTIPKMETWTPPIPRTENQKYGWLVNGPVSDTFEGIAKAVRRRGDLAKRIGLPYEAW</sequence>
<dbReference type="AlphaFoldDB" id="A0A1D1W5X5"/>
<reference evidence="1 2" key="1">
    <citation type="journal article" date="2016" name="Nat. Commun.">
        <title>Extremotolerant tardigrade genome and improved radiotolerance of human cultured cells by tardigrade-unique protein.</title>
        <authorList>
            <person name="Hashimoto T."/>
            <person name="Horikawa D.D."/>
            <person name="Saito Y."/>
            <person name="Kuwahara H."/>
            <person name="Kozuka-Hata H."/>
            <person name="Shin-I T."/>
            <person name="Minakuchi Y."/>
            <person name="Ohishi K."/>
            <person name="Motoyama A."/>
            <person name="Aizu T."/>
            <person name="Enomoto A."/>
            <person name="Kondo K."/>
            <person name="Tanaka S."/>
            <person name="Hara Y."/>
            <person name="Koshikawa S."/>
            <person name="Sagara H."/>
            <person name="Miura T."/>
            <person name="Yokobori S."/>
            <person name="Miyagawa K."/>
            <person name="Suzuki Y."/>
            <person name="Kubo T."/>
            <person name="Oyama M."/>
            <person name="Kohara Y."/>
            <person name="Fujiyama A."/>
            <person name="Arakawa K."/>
            <person name="Katayama T."/>
            <person name="Toyoda A."/>
            <person name="Kunieda T."/>
        </authorList>
    </citation>
    <scope>NUCLEOTIDE SEQUENCE [LARGE SCALE GENOMIC DNA]</scope>
    <source>
        <strain evidence="1 2">YOKOZUNA-1</strain>
    </source>
</reference>